<evidence type="ECO:0000256" key="31">
    <source>
        <dbReference type="PIRSR" id="PIRSR000047-1"/>
    </source>
</evidence>
<comment type="catalytic activity">
    <reaction evidence="27">
        <text>a 14alpha-methyl steroid + reduced [NADPH--hemoprotein reductase] + O2 = a 14alpha-hydroxymethyl steroid + oxidized [NADPH--hemoprotein reductase] + H2O + H(+)</text>
        <dbReference type="Rhea" id="RHEA:68060"/>
        <dbReference type="Rhea" id="RHEA-COMP:11964"/>
        <dbReference type="Rhea" id="RHEA-COMP:11965"/>
        <dbReference type="ChEBI" id="CHEBI:15377"/>
        <dbReference type="ChEBI" id="CHEBI:15378"/>
        <dbReference type="ChEBI" id="CHEBI:15379"/>
        <dbReference type="ChEBI" id="CHEBI:57618"/>
        <dbReference type="ChEBI" id="CHEBI:58210"/>
        <dbReference type="ChEBI" id="CHEBI:138029"/>
        <dbReference type="ChEBI" id="CHEBI:176901"/>
    </reaction>
    <physiologicalReaction direction="left-to-right" evidence="27">
        <dbReference type="Rhea" id="RHEA:68061"/>
    </physiologicalReaction>
</comment>
<comment type="catalytic activity">
    <reaction evidence="19">
        <text>a 14alpha-hydroxymethyl steroid + reduced [NADPH--hemoprotein reductase] + O2 = a 14alpha-formyl steroid + oxidized [NADPH--hemoprotein reductase] + 2 H2O + H(+)</text>
        <dbReference type="Rhea" id="RHEA:68064"/>
        <dbReference type="Rhea" id="RHEA-COMP:11964"/>
        <dbReference type="Rhea" id="RHEA-COMP:11965"/>
        <dbReference type="ChEBI" id="CHEBI:15377"/>
        <dbReference type="ChEBI" id="CHEBI:15378"/>
        <dbReference type="ChEBI" id="CHEBI:15379"/>
        <dbReference type="ChEBI" id="CHEBI:57618"/>
        <dbReference type="ChEBI" id="CHEBI:58210"/>
        <dbReference type="ChEBI" id="CHEBI:176901"/>
        <dbReference type="ChEBI" id="CHEBI:176902"/>
    </reaction>
    <physiologicalReaction direction="left-to-right" evidence="19">
        <dbReference type="Rhea" id="RHEA:68065"/>
    </physiologicalReaction>
</comment>
<dbReference type="PIRSF" id="PIRSF000047">
    <property type="entry name" value="Cytochrome_CYPVIIA1"/>
    <property type="match status" value="1"/>
</dbReference>
<dbReference type="InterPro" id="IPR017972">
    <property type="entry name" value="Cyt_P450_CS"/>
</dbReference>
<evidence type="ECO:0000256" key="13">
    <source>
        <dbReference type="ARBA" id="ARBA00023166"/>
    </source>
</evidence>
<dbReference type="GO" id="GO:0008396">
    <property type="term" value="F:oxysterol 7-alpha-hydroxylase activity"/>
    <property type="evidence" value="ECO:0007669"/>
    <property type="project" value="TreeGrafter"/>
</dbReference>
<keyword evidence="35" id="KW-1185">Reference proteome</keyword>
<dbReference type="Proteomes" id="UP001190640">
    <property type="component" value="Chromosome 1"/>
</dbReference>
<sequence length="466" mass="53150">MDIAVAALLAAVLGWLGVRWLLARSRNEPPCISGWIPWVGAALQFGKAPLEFIEQARLQYGPVFTVYMLGKRYTFVTEEEGCQVFCTSKDADFEQAVQQSVEHAVSVPAEIFYKNRFKLYMMLKGRLSTSNLHLLVGSICAEFQENMRDLGAEGAESLYDTVRQIMFPAVANIMFGKNIFLETENNLKELQEHFQNYDDDFEYATQMPGYFMKKWSKSKKWLLKVFEDVVAYADRTNPPDGDSKTVLQHVLDTLTAKRFGANYGLLLLWAAQANAIPVSFWTLAFILSHPSVYKNVMQEVESVLGKAGKEKVEVSNEDLKKLQFIKWCILESARLRAPGAITKKVMKPIKLHNFVIPAGDILMLSPYWIHRNPKCFPEPEIFKPDRWKETNLEKNAFLDGFVAFGGGSHQCPGRWFAIMEIQVLIALFLYKYECTLMDPLPKESPLHLTGTQQPEGPCRIQYKRRA</sequence>
<comment type="pathway">
    <text evidence="3">Lipid metabolism; bile acid biosynthesis.</text>
</comment>
<keyword evidence="13" id="KW-1207">Sterol metabolism</keyword>
<dbReference type="InterPro" id="IPR036396">
    <property type="entry name" value="Cyt_P450_sf"/>
</dbReference>
<dbReference type="GO" id="GO:0008203">
    <property type="term" value="P:cholesterol metabolic process"/>
    <property type="evidence" value="ECO:0007669"/>
    <property type="project" value="UniProtKB-KW"/>
</dbReference>
<evidence type="ECO:0000256" key="2">
    <source>
        <dbReference type="ARBA" id="ARBA00004586"/>
    </source>
</evidence>
<evidence type="ECO:0000256" key="18">
    <source>
        <dbReference type="ARBA" id="ARBA00047379"/>
    </source>
</evidence>
<evidence type="ECO:0000256" key="28">
    <source>
        <dbReference type="ARBA" id="ARBA00049163"/>
    </source>
</evidence>
<dbReference type="EC" id="1.14.14.154" evidence="16"/>
<comment type="pathway">
    <text evidence="15">Steroid biosynthesis; zymosterol biosynthesis; zymosterol from lanosterol: step 1/6.</text>
</comment>
<feature type="binding site" evidence="32">
    <location>
        <position position="274"/>
    </location>
    <ligand>
        <name>substrate</name>
    </ligand>
</feature>
<evidence type="ECO:0000256" key="24">
    <source>
        <dbReference type="ARBA" id="ARBA00048479"/>
    </source>
</evidence>
<comment type="catalytic activity">
    <reaction evidence="29">
        <text>a 14alpha-formyl steroid + reduced [NADPH--hemoprotein reductase] + O2 = a Delta(14) steroid + formate + oxidized [NADPH--hemoprotein reductase] + H2O + 2 H(+)</text>
        <dbReference type="Rhea" id="RHEA:68068"/>
        <dbReference type="Rhea" id="RHEA-COMP:11964"/>
        <dbReference type="Rhea" id="RHEA-COMP:11965"/>
        <dbReference type="ChEBI" id="CHEBI:15377"/>
        <dbReference type="ChEBI" id="CHEBI:15378"/>
        <dbReference type="ChEBI" id="CHEBI:15379"/>
        <dbReference type="ChEBI" id="CHEBI:15740"/>
        <dbReference type="ChEBI" id="CHEBI:57618"/>
        <dbReference type="ChEBI" id="CHEBI:58210"/>
        <dbReference type="ChEBI" id="CHEBI:138031"/>
        <dbReference type="ChEBI" id="CHEBI:176902"/>
    </reaction>
    <physiologicalReaction direction="left-to-right" evidence="29">
        <dbReference type="Rhea" id="RHEA:68069"/>
    </physiologicalReaction>
</comment>
<evidence type="ECO:0000256" key="5">
    <source>
        <dbReference type="ARBA" id="ARBA00022548"/>
    </source>
</evidence>
<comment type="catalytic activity">
    <reaction evidence="28">
        <text>lanosterol + reduced [NADPH--hemoprotein reductase] + O2 = 32-hydroxylanosterol + oxidized [NADPH--hemoprotein reductase] + H2O + H(+)</text>
        <dbReference type="Rhea" id="RHEA:75103"/>
        <dbReference type="Rhea" id="RHEA-COMP:11964"/>
        <dbReference type="Rhea" id="RHEA-COMP:11965"/>
        <dbReference type="ChEBI" id="CHEBI:15377"/>
        <dbReference type="ChEBI" id="CHEBI:15378"/>
        <dbReference type="ChEBI" id="CHEBI:15379"/>
        <dbReference type="ChEBI" id="CHEBI:16521"/>
        <dbReference type="ChEBI" id="CHEBI:57618"/>
        <dbReference type="ChEBI" id="CHEBI:58210"/>
        <dbReference type="ChEBI" id="CHEBI:166806"/>
    </reaction>
    <physiologicalReaction direction="left-to-right" evidence="28">
        <dbReference type="Rhea" id="RHEA:75104"/>
    </physiologicalReaction>
</comment>
<keyword evidence="34" id="KW-1133">Transmembrane helix</keyword>
<feature type="binding site" description="axial binding residue" evidence="31">
    <location>
        <position position="411"/>
    </location>
    <ligand>
        <name>heme</name>
        <dbReference type="ChEBI" id="CHEBI:30413"/>
    </ligand>
    <ligandPart>
        <name>Fe</name>
        <dbReference type="ChEBI" id="CHEBI:18248"/>
    </ligandPart>
</feature>
<name>A0AA97KXA3_EUBMA</name>
<feature type="transmembrane region" description="Helical" evidence="34">
    <location>
        <begin position="263"/>
        <end position="287"/>
    </location>
</feature>
<dbReference type="GeneID" id="129328488"/>
<comment type="catalytic activity">
    <reaction evidence="18">
        <text>32-hydroxylanosterol + reduced [NADPH--hemoprotein reductase] + O2 = 32-oxolanosterol + oxidized [NADPH--hemoprotein reductase] + 2 H2O + H(+)</text>
        <dbReference type="Rhea" id="RHEA:75107"/>
        <dbReference type="Rhea" id="RHEA-COMP:11964"/>
        <dbReference type="Rhea" id="RHEA-COMP:11965"/>
        <dbReference type="ChEBI" id="CHEBI:15377"/>
        <dbReference type="ChEBI" id="CHEBI:15378"/>
        <dbReference type="ChEBI" id="CHEBI:15379"/>
        <dbReference type="ChEBI" id="CHEBI:57618"/>
        <dbReference type="ChEBI" id="CHEBI:58210"/>
        <dbReference type="ChEBI" id="CHEBI:166681"/>
        <dbReference type="ChEBI" id="CHEBI:166806"/>
    </reaction>
    <physiologicalReaction direction="left-to-right" evidence="18">
        <dbReference type="Rhea" id="RHEA:75108"/>
    </physiologicalReaction>
</comment>
<evidence type="ECO:0000256" key="33">
    <source>
        <dbReference type="RuleBase" id="RU000461"/>
    </source>
</evidence>
<protein>
    <recommendedName>
        <fullName evidence="17">Lanosterol 14-alpha demethylase</fullName>
        <ecNumber evidence="16">1.14.14.154</ecNumber>
    </recommendedName>
</protein>
<comment type="catalytic activity">
    <reaction evidence="21">
        <text>a 14alpha-methyl steroid + 3 reduced [NADPH--hemoprotein reductase] + 3 O2 = a Delta(14) steroid + formate + 3 oxidized [NADPH--hemoprotein reductase] + 4 H2O + 4 H(+)</text>
        <dbReference type="Rhea" id="RHEA:54028"/>
        <dbReference type="Rhea" id="RHEA-COMP:11964"/>
        <dbReference type="Rhea" id="RHEA-COMP:11965"/>
        <dbReference type="ChEBI" id="CHEBI:15377"/>
        <dbReference type="ChEBI" id="CHEBI:15378"/>
        <dbReference type="ChEBI" id="CHEBI:15379"/>
        <dbReference type="ChEBI" id="CHEBI:15740"/>
        <dbReference type="ChEBI" id="CHEBI:57618"/>
        <dbReference type="ChEBI" id="CHEBI:58210"/>
        <dbReference type="ChEBI" id="CHEBI:138029"/>
        <dbReference type="ChEBI" id="CHEBI:138031"/>
        <dbReference type="EC" id="1.14.14.154"/>
    </reaction>
    <physiologicalReaction direction="left-to-right" evidence="21">
        <dbReference type="Rhea" id="RHEA:54029"/>
    </physiologicalReaction>
</comment>
<evidence type="ECO:0000256" key="19">
    <source>
        <dbReference type="ARBA" id="ARBA00047587"/>
    </source>
</evidence>
<evidence type="ECO:0000256" key="20">
    <source>
        <dbReference type="ARBA" id="ARBA00047670"/>
    </source>
</evidence>
<gene>
    <name evidence="36" type="primary">LOC129328488</name>
</gene>
<keyword evidence="9 33" id="KW-0560">Oxidoreductase</keyword>
<evidence type="ECO:0000256" key="6">
    <source>
        <dbReference type="ARBA" id="ARBA00022617"/>
    </source>
</evidence>
<dbReference type="PANTHER" id="PTHR24304:SF2">
    <property type="entry name" value="24-HYDROXYCHOLESTEROL 7-ALPHA-HYDROXYLASE"/>
    <property type="match status" value="1"/>
</dbReference>
<dbReference type="InterPro" id="IPR050529">
    <property type="entry name" value="CYP450_sterol_14alpha_dmase"/>
</dbReference>
<dbReference type="GO" id="GO:0042632">
    <property type="term" value="P:cholesterol homeostasis"/>
    <property type="evidence" value="ECO:0007669"/>
    <property type="project" value="TreeGrafter"/>
</dbReference>
<dbReference type="Gene3D" id="1.10.630.10">
    <property type="entry name" value="Cytochrome P450"/>
    <property type="match status" value="1"/>
</dbReference>
<evidence type="ECO:0000256" key="29">
    <source>
        <dbReference type="ARBA" id="ARBA00049450"/>
    </source>
</evidence>
<dbReference type="PANTHER" id="PTHR24304">
    <property type="entry name" value="CYTOCHROME P450 FAMILY 7"/>
    <property type="match status" value="1"/>
</dbReference>
<organism evidence="35 36">
    <name type="scientific">Eublepharis macularius</name>
    <name type="common">Leopard gecko</name>
    <name type="synonym">Cyrtodactylus macularius</name>
    <dbReference type="NCBI Taxonomy" id="481883"/>
    <lineage>
        <taxon>Eukaryota</taxon>
        <taxon>Metazoa</taxon>
        <taxon>Chordata</taxon>
        <taxon>Craniata</taxon>
        <taxon>Vertebrata</taxon>
        <taxon>Euteleostomi</taxon>
        <taxon>Lepidosauria</taxon>
        <taxon>Squamata</taxon>
        <taxon>Bifurcata</taxon>
        <taxon>Gekkota</taxon>
        <taxon>Eublepharidae</taxon>
        <taxon>Eublepharinae</taxon>
        <taxon>Eublepharis</taxon>
    </lineage>
</organism>
<evidence type="ECO:0000256" key="32">
    <source>
        <dbReference type="PIRSR" id="PIRSR000047-2"/>
    </source>
</evidence>
<comment type="catalytic activity">
    <reaction evidence="22">
        <text>24,25-dihydrolanosterol + reduced [NADPH--hemoprotein reductase] + O2 = 32-hydroxy-24,25-dihydrolanosterol + oxidized [NADPH--hemoprotein reductase] + H2O + H(+)</text>
        <dbReference type="Rhea" id="RHEA:75079"/>
        <dbReference type="Rhea" id="RHEA-COMP:11964"/>
        <dbReference type="Rhea" id="RHEA-COMP:11965"/>
        <dbReference type="ChEBI" id="CHEBI:15377"/>
        <dbReference type="ChEBI" id="CHEBI:15378"/>
        <dbReference type="ChEBI" id="CHEBI:15379"/>
        <dbReference type="ChEBI" id="CHEBI:28113"/>
        <dbReference type="ChEBI" id="CHEBI:57618"/>
        <dbReference type="ChEBI" id="CHEBI:58210"/>
        <dbReference type="ChEBI" id="CHEBI:87057"/>
    </reaction>
    <physiologicalReaction direction="left-to-right" evidence="22">
        <dbReference type="Rhea" id="RHEA:75080"/>
    </physiologicalReaction>
</comment>
<dbReference type="KEGG" id="emc:129328488"/>
<keyword evidence="34" id="KW-0812">Transmembrane</keyword>
<evidence type="ECO:0000256" key="14">
    <source>
        <dbReference type="ARBA" id="ARBA00023221"/>
    </source>
</evidence>
<evidence type="ECO:0000256" key="7">
    <source>
        <dbReference type="ARBA" id="ARBA00022723"/>
    </source>
</evidence>
<evidence type="ECO:0000256" key="4">
    <source>
        <dbReference type="ARBA" id="ARBA00010617"/>
    </source>
</evidence>
<evidence type="ECO:0000256" key="21">
    <source>
        <dbReference type="ARBA" id="ARBA00047702"/>
    </source>
</evidence>
<dbReference type="RefSeq" id="XP_054833568.1">
    <property type="nucleotide sequence ID" value="XM_054977593.1"/>
</dbReference>
<accession>A0AA97KXA3</accession>
<evidence type="ECO:0000256" key="34">
    <source>
        <dbReference type="SAM" id="Phobius"/>
    </source>
</evidence>
<evidence type="ECO:0000256" key="22">
    <source>
        <dbReference type="ARBA" id="ARBA00047983"/>
    </source>
</evidence>
<keyword evidence="11" id="KW-0443">Lipid metabolism</keyword>
<keyword evidence="33" id="KW-0503">Monooxygenase</keyword>
<evidence type="ECO:0000256" key="10">
    <source>
        <dbReference type="ARBA" id="ARBA00023004"/>
    </source>
</evidence>
<evidence type="ECO:0000256" key="25">
    <source>
        <dbReference type="ARBA" id="ARBA00048736"/>
    </source>
</evidence>
<keyword evidence="6 30" id="KW-0349">Heme</keyword>
<reference evidence="36" key="1">
    <citation type="submission" date="2025-08" db="UniProtKB">
        <authorList>
            <consortium name="RefSeq"/>
        </authorList>
    </citation>
    <scope>IDENTIFICATION</scope>
    <source>
        <tissue evidence="36">Blood</tissue>
    </source>
</reference>
<evidence type="ECO:0000313" key="35">
    <source>
        <dbReference type="Proteomes" id="UP001190640"/>
    </source>
</evidence>
<evidence type="ECO:0000256" key="23">
    <source>
        <dbReference type="ARBA" id="ARBA00048245"/>
    </source>
</evidence>
<keyword evidence="8 30" id="KW-0256">Endoplasmic reticulum</keyword>
<evidence type="ECO:0000256" key="16">
    <source>
        <dbReference type="ARBA" id="ARBA00038974"/>
    </source>
</evidence>
<dbReference type="SUPFAM" id="SSF48264">
    <property type="entry name" value="Cytochrome P450"/>
    <property type="match status" value="1"/>
</dbReference>
<evidence type="ECO:0000256" key="15">
    <source>
        <dbReference type="ARBA" id="ARBA00037887"/>
    </source>
</evidence>
<evidence type="ECO:0000256" key="3">
    <source>
        <dbReference type="ARBA" id="ARBA00004860"/>
    </source>
</evidence>
<evidence type="ECO:0000313" key="36">
    <source>
        <dbReference type="RefSeq" id="XP_054833568.1"/>
    </source>
</evidence>
<evidence type="ECO:0000256" key="1">
    <source>
        <dbReference type="ARBA" id="ARBA00001971"/>
    </source>
</evidence>
<keyword evidence="12 30" id="KW-0472">Membrane</keyword>
<dbReference type="GO" id="GO:0005506">
    <property type="term" value="F:iron ion binding"/>
    <property type="evidence" value="ECO:0007669"/>
    <property type="project" value="InterPro"/>
</dbReference>
<comment type="catalytic activity">
    <reaction evidence="26">
        <text>24,25-dihydrolanosterol + 3 reduced [NADPH--hemoprotein reductase] + 3 O2 = 4,4-dimethyl-8,14-cholestadien-3beta-ol + formate + 3 oxidized [NADPH--hemoprotein reductase] + 4 H2O + 4 H(+)</text>
        <dbReference type="Rhea" id="RHEA:45960"/>
        <dbReference type="Rhea" id="RHEA-COMP:11964"/>
        <dbReference type="Rhea" id="RHEA-COMP:11965"/>
        <dbReference type="ChEBI" id="CHEBI:15377"/>
        <dbReference type="ChEBI" id="CHEBI:15378"/>
        <dbReference type="ChEBI" id="CHEBI:15379"/>
        <dbReference type="ChEBI" id="CHEBI:15740"/>
        <dbReference type="ChEBI" id="CHEBI:28113"/>
        <dbReference type="ChEBI" id="CHEBI:57618"/>
        <dbReference type="ChEBI" id="CHEBI:58210"/>
        <dbReference type="ChEBI" id="CHEBI:78904"/>
    </reaction>
    <physiologicalReaction direction="left-to-right" evidence="26">
        <dbReference type="Rhea" id="RHEA:45961"/>
    </physiologicalReaction>
</comment>
<dbReference type="PRINTS" id="PR00465">
    <property type="entry name" value="EP450IV"/>
</dbReference>
<comment type="catalytic activity">
    <reaction evidence="25">
        <text>32-hydroxy-24,25-dihydrolanosterol + reduced [NADPH--hemoprotein reductase] + O2 = 32-oxo-24,25-dihydrolanosterol + oxidized [NADPH--hemoprotein reductase] + 2 H2O + H(+)</text>
        <dbReference type="Rhea" id="RHEA:75087"/>
        <dbReference type="Rhea" id="RHEA-COMP:11964"/>
        <dbReference type="Rhea" id="RHEA-COMP:11965"/>
        <dbReference type="ChEBI" id="CHEBI:15377"/>
        <dbReference type="ChEBI" id="CHEBI:15378"/>
        <dbReference type="ChEBI" id="CHEBI:15379"/>
        <dbReference type="ChEBI" id="CHEBI:57618"/>
        <dbReference type="ChEBI" id="CHEBI:58210"/>
        <dbReference type="ChEBI" id="CHEBI:87057"/>
        <dbReference type="ChEBI" id="CHEBI:87060"/>
    </reaction>
    <physiologicalReaction direction="left-to-right" evidence="25">
        <dbReference type="Rhea" id="RHEA:75088"/>
    </physiologicalReaction>
</comment>
<comment type="subcellular location">
    <subcellularLocation>
        <location evidence="2 30">Endoplasmic reticulum membrane</location>
    </subcellularLocation>
</comment>
<evidence type="ECO:0000256" key="30">
    <source>
        <dbReference type="PIRNR" id="PIRNR000047"/>
    </source>
</evidence>
<comment type="catalytic activity">
    <reaction evidence="23">
        <text>32-oxo-24,25-dihydrolanosterol + reduced [NADPH--hemoprotein reductase] + O2 = 4,4-dimethyl-8,14-cholestadien-3beta-ol + formate + oxidized [NADPH--hemoprotein reductase] + H2O + 2 H(+)</text>
        <dbReference type="Rhea" id="RHEA:75083"/>
        <dbReference type="Rhea" id="RHEA-COMP:11964"/>
        <dbReference type="Rhea" id="RHEA-COMP:11965"/>
        <dbReference type="ChEBI" id="CHEBI:15377"/>
        <dbReference type="ChEBI" id="CHEBI:15378"/>
        <dbReference type="ChEBI" id="CHEBI:15379"/>
        <dbReference type="ChEBI" id="CHEBI:15740"/>
        <dbReference type="ChEBI" id="CHEBI:57618"/>
        <dbReference type="ChEBI" id="CHEBI:58210"/>
        <dbReference type="ChEBI" id="CHEBI:78904"/>
        <dbReference type="ChEBI" id="CHEBI:87060"/>
    </reaction>
    <physiologicalReaction direction="left-to-right" evidence="23">
        <dbReference type="Rhea" id="RHEA:75084"/>
    </physiologicalReaction>
</comment>
<keyword evidence="14" id="KW-0753">Steroid metabolism</keyword>
<evidence type="ECO:0000256" key="12">
    <source>
        <dbReference type="ARBA" id="ARBA00023136"/>
    </source>
</evidence>
<dbReference type="GO" id="GO:0008398">
    <property type="term" value="F:sterol 14-demethylase activity"/>
    <property type="evidence" value="ECO:0007669"/>
    <property type="project" value="UniProtKB-EC"/>
</dbReference>
<dbReference type="InterPro" id="IPR024204">
    <property type="entry name" value="Cyt_P450_CYP7A1-type"/>
</dbReference>
<dbReference type="InterPro" id="IPR001128">
    <property type="entry name" value="Cyt_P450"/>
</dbReference>
<dbReference type="GO" id="GO:0006699">
    <property type="term" value="P:bile acid biosynthetic process"/>
    <property type="evidence" value="ECO:0007669"/>
    <property type="project" value="TreeGrafter"/>
</dbReference>
<comment type="similarity">
    <text evidence="4 30 33">Belongs to the cytochrome P450 family.</text>
</comment>
<dbReference type="GO" id="GO:0005789">
    <property type="term" value="C:endoplasmic reticulum membrane"/>
    <property type="evidence" value="ECO:0007669"/>
    <property type="project" value="UniProtKB-SubCell"/>
</dbReference>
<dbReference type="Pfam" id="PF00067">
    <property type="entry name" value="p450"/>
    <property type="match status" value="1"/>
</dbReference>
<comment type="catalytic activity">
    <reaction evidence="20">
        <text>lanosterol + 3 reduced [NADPH--hemoprotein reductase] + 3 O2 = 4,4-dimethyl-5alpha-cholesta-8,14,24-trien-3beta-ol + formate + 3 oxidized [NADPH--hemoprotein reductase] + 4 H2O + 4 H(+)</text>
        <dbReference type="Rhea" id="RHEA:25286"/>
        <dbReference type="Rhea" id="RHEA-COMP:11964"/>
        <dbReference type="Rhea" id="RHEA-COMP:11965"/>
        <dbReference type="ChEBI" id="CHEBI:15377"/>
        <dbReference type="ChEBI" id="CHEBI:15378"/>
        <dbReference type="ChEBI" id="CHEBI:15379"/>
        <dbReference type="ChEBI" id="CHEBI:15740"/>
        <dbReference type="ChEBI" id="CHEBI:16521"/>
        <dbReference type="ChEBI" id="CHEBI:17813"/>
        <dbReference type="ChEBI" id="CHEBI:57618"/>
        <dbReference type="ChEBI" id="CHEBI:58210"/>
        <dbReference type="EC" id="1.14.14.154"/>
    </reaction>
    <physiologicalReaction direction="left-to-right" evidence="20">
        <dbReference type="Rhea" id="RHEA:25287"/>
    </physiologicalReaction>
</comment>
<evidence type="ECO:0000256" key="8">
    <source>
        <dbReference type="ARBA" id="ARBA00022824"/>
    </source>
</evidence>
<evidence type="ECO:0000256" key="11">
    <source>
        <dbReference type="ARBA" id="ARBA00023098"/>
    </source>
</evidence>
<evidence type="ECO:0000256" key="9">
    <source>
        <dbReference type="ARBA" id="ARBA00023002"/>
    </source>
</evidence>
<dbReference type="PROSITE" id="PS00086">
    <property type="entry name" value="CYTOCHROME_P450"/>
    <property type="match status" value="1"/>
</dbReference>
<dbReference type="GO" id="GO:0020037">
    <property type="term" value="F:heme binding"/>
    <property type="evidence" value="ECO:0007669"/>
    <property type="project" value="InterPro"/>
</dbReference>
<keyword evidence="5" id="KW-0153">Cholesterol metabolism</keyword>
<evidence type="ECO:0000256" key="27">
    <source>
        <dbReference type="ARBA" id="ARBA00048866"/>
    </source>
</evidence>
<comment type="cofactor">
    <cofactor evidence="1 30 31">
        <name>heme</name>
        <dbReference type="ChEBI" id="CHEBI:30413"/>
    </cofactor>
</comment>
<evidence type="ECO:0000256" key="26">
    <source>
        <dbReference type="ARBA" id="ARBA00048839"/>
    </source>
</evidence>
<keyword evidence="7 30" id="KW-0479">Metal-binding</keyword>
<proteinExistence type="inferred from homology"/>
<comment type="catalytic activity">
    <reaction evidence="24">
        <text>32-oxolanosterol + reduced [NADPH--hemoprotein reductase] + O2 = 4,4-dimethyl-5alpha-cholesta-8,14,24-trien-3beta-ol + formate + oxidized [NADPH--hemoprotein reductase] + H2O + 2 H(+)</text>
        <dbReference type="Rhea" id="RHEA:75111"/>
        <dbReference type="Rhea" id="RHEA-COMP:11964"/>
        <dbReference type="Rhea" id="RHEA-COMP:11965"/>
        <dbReference type="ChEBI" id="CHEBI:15377"/>
        <dbReference type="ChEBI" id="CHEBI:15378"/>
        <dbReference type="ChEBI" id="CHEBI:15379"/>
        <dbReference type="ChEBI" id="CHEBI:15740"/>
        <dbReference type="ChEBI" id="CHEBI:17813"/>
        <dbReference type="ChEBI" id="CHEBI:57618"/>
        <dbReference type="ChEBI" id="CHEBI:58210"/>
        <dbReference type="ChEBI" id="CHEBI:166681"/>
    </reaction>
    <physiologicalReaction direction="left-to-right" evidence="24">
        <dbReference type="Rhea" id="RHEA:75112"/>
    </physiologicalReaction>
</comment>
<dbReference type="AlphaFoldDB" id="A0AA97KXA3"/>
<evidence type="ECO:0000256" key="17">
    <source>
        <dbReference type="ARBA" id="ARBA00041158"/>
    </source>
</evidence>
<keyword evidence="10 30" id="KW-0408">Iron</keyword>
<dbReference type="InterPro" id="IPR002403">
    <property type="entry name" value="Cyt_P450_E_grp-IV"/>
</dbReference>